<keyword evidence="2 4" id="KW-0378">Hydrolase</keyword>
<dbReference type="GO" id="GO:0036221">
    <property type="term" value="F:UTP diphosphatase activity"/>
    <property type="evidence" value="ECO:0007669"/>
    <property type="project" value="RHEA"/>
</dbReference>
<proteinExistence type="inferred from homology"/>
<name>A0A1M7PJ02_9FLAO</name>
<evidence type="ECO:0000313" key="5">
    <source>
        <dbReference type="EMBL" id="SHN17194.1"/>
    </source>
</evidence>
<dbReference type="EC" id="3.6.1.9" evidence="4"/>
<dbReference type="RefSeq" id="WP_073211279.1">
    <property type="nucleotide sequence ID" value="NZ_FRCL01000018.1"/>
</dbReference>
<feature type="active site" description="Proton acceptor" evidence="4">
    <location>
        <position position="77"/>
    </location>
</feature>
<dbReference type="GO" id="GO:0009117">
    <property type="term" value="P:nucleotide metabolic process"/>
    <property type="evidence" value="ECO:0007669"/>
    <property type="project" value="UniProtKB-KW"/>
</dbReference>
<feature type="site" description="Important for substrate specificity" evidence="4">
    <location>
        <position position="19"/>
    </location>
</feature>
<feature type="site" description="Important for substrate specificity" evidence="4">
    <location>
        <position position="160"/>
    </location>
</feature>
<dbReference type="GO" id="GO:0036218">
    <property type="term" value="F:dTTP diphosphatase activity"/>
    <property type="evidence" value="ECO:0007669"/>
    <property type="project" value="RHEA"/>
</dbReference>
<keyword evidence="6" id="KW-1185">Reference proteome</keyword>
<dbReference type="AlphaFoldDB" id="A0A1M7PJ02"/>
<dbReference type="Proteomes" id="UP000184092">
    <property type="component" value="Unassembled WGS sequence"/>
</dbReference>
<sequence length="194" mass="21868">MLKNKLKKYKLILASGSPRRQQFFKDLDLDFEIRLKEIEEVYPPELKAAAITDYLAELKASAFENELQPHEILITSDTIVWHNNKALGKPKDAADAFAILKSLSNATHDVITSVCFKTVSATTVLNELTKVTFNELSDEAISYYIENYKPFDKAGAYGIQEWIGFIGVSKIEGSYANVMGMPTDKVYEYLNKLA</sequence>
<evidence type="ECO:0000256" key="3">
    <source>
        <dbReference type="ARBA" id="ARBA00023080"/>
    </source>
</evidence>
<dbReference type="PANTHER" id="PTHR43213">
    <property type="entry name" value="BIFUNCTIONAL DTTP/UTP PYROPHOSPHATASE/METHYLTRANSFERASE PROTEIN-RELATED"/>
    <property type="match status" value="1"/>
</dbReference>
<dbReference type="InterPro" id="IPR029001">
    <property type="entry name" value="ITPase-like_fam"/>
</dbReference>
<evidence type="ECO:0000256" key="1">
    <source>
        <dbReference type="ARBA" id="ARBA00001968"/>
    </source>
</evidence>
<dbReference type="OrthoDB" id="9807767at2"/>
<dbReference type="EMBL" id="FRCL01000018">
    <property type="protein sequence ID" value="SHN17194.1"/>
    <property type="molecule type" value="Genomic_DNA"/>
</dbReference>
<evidence type="ECO:0000256" key="4">
    <source>
        <dbReference type="HAMAP-Rule" id="MF_00528"/>
    </source>
</evidence>
<reference evidence="6" key="1">
    <citation type="submission" date="2016-11" db="EMBL/GenBank/DDBJ databases">
        <authorList>
            <person name="Varghese N."/>
            <person name="Submissions S."/>
        </authorList>
    </citation>
    <scope>NUCLEOTIDE SEQUENCE [LARGE SCALE GENOMIC DNA]</scope>
    <source>
        <strain evidence="6">CGMCC 1.2749</strain>
    </source>
</reference>
<comment type="function">
    <text evidence="4">Nucleoside triphosphate pyrophosphatase that hydrolyzes dTTP and UTP. May have a dual role in cell division arrest and in preventing the incorporation of modified nucleotides into cellular nucleic acids.</text>
</comment>
<dbReference type="PIRSF" id="PIRSF006305">
    <property type="entry name" value="Maf"/>
    <property type="match status" value="1"/>
</dbReference>
<dbReference type="GO" id="GO:0005737">
    <property type="term" value="C:cytoplasm"/>
    <property type="evidence" value="ECO:0007669"/>
    <property type="project" value="UniProtKB-SubCell"/>
</dbReference>
<dbReference type="InterPro" id="IPR003697">
    <property type="entry name" value="Maf-like"/>
</dbReference>
<dbReference type="HAMAP" id="MF_00528">
    <property type="entry name" value="Maf"/>
    <property type="match status" value="1"/>
</dbReference>
<keyword evidence="3 4" id="KW-0546">Nucleotide metabolism</keyword>
<comment type="catalytic activity">
    <reaction evidence="4">
        <text>UTP + H2O = UMP + diphosphate + H(+)</text>
        <dbReference type="Rhea" id="RHEA:29395"/>
        <dbReference type="ChEBI" id="CHEBI:15377"/>
        <dbReference type="ChEBI" id="CHEBI:15378"/>
        <dbReference type="ChEBI" id="CHEBI:33019"/>
        <dbReference type="ChEBI" id="CHEBI:46398"/>
        <dbReference type="ChEBI" id="CHEBI:57865"/>
        <dbReference type="EC" id="3.6.1.9"/>
    </reaction>
</comment>
<dbReference type="Pfam" id="PF02545">
    <property type="entry name" value="Maf"/>
    <property type="match status" value="1"/>
</dbReference>
<dbReference type="SUPFAM" id="SSF52972">
    <property type="entry name" value="ITPase-like"/>
    <property type="match status" value="1"/>
</dbReference>
<organism evidence="5 6">
    <name type="scientific">Flavobacterium xinjiangense</name>
    <dbReference type="NCBI Taxonomy" id="178356"/>
    <lineage>
        <taxon>Bacteria</taxon>
        <taxon>Pseudomonadati</taxon>
        <taxon>Bacteroidota</taxon>
        <taxon>Flavobacteriia</taxon>
        <taxon>Flavobacteriales</taxon>
        <taxon>Flavobacteriaceae</taxon>
        <taxon>Flavobacterium</taxon>
    </lineage>
</organism>
<comment type="similarity">
    <text evidence="4">Belongs to the Maf family. YhdE subfamily.</text>
</comment>
<feature type="site" description="Important for substrate specificity" evidence="4">
    <location>
        <position position="78"/>
    </location>
</feature>
<dbReference type="CDD" id="cd00555">
    <property type="entry name" value="Maf"/>
    <property type="match status" value="1"/>
</dbReference>
<dbReference type="NCBIfam" id="TIGR00172">
    <property type="entry name" value="maf"/>
    <property type="match status" value="1"/>
</dbReference>
<dbReference type="Gene3D" id="3.90.950.10">
    <property type="match status" value="1"/>
</dbReference>
<keyword evidence="4" id="KW-0963">Cytoplasm</keyword>
<evidence type="ECO:0000313" key="6">
    <source>
        <dbReference type="Proteomes" id="UP000184092"/>
    </source>
</evidence>
<evidence type="ECO:0000256" key="2">
    <source>
        <dbReference type="ARBA" id="ARBA00022801"/>
    </source>
</evidence>
<gene>
    <name evidence="5" type="ORF">SAMN05216269_11841</name>
</gene>
<dbReference type="PANTHER" id="PTHR43213:SF5">
    <property type="entry name" value="BIFUNCTIONAL DTTP_UTP PYROPHOSPHATASE_METHYLTRANSFERASE PROTEIN-RELATED"/>
    <property type="match status" value="1"/>
</dbReference>
<accession>A0A1M7PJ02</accession>
<comment type="cofactor">
    <cofactor evidence="1 4">
        <name>a divalent metal cation</name>
        <dbReference type="ChEBI" id="CHEBI:60240"/>
    </cofactor>
</comment>
<comment type="caution">
    <text evidence="4">Lacks conserved residue(s) required for the propagation of feature annotation.</text>
</comment>
<protein>
    <recommendedName>
        <fullName evidence="4">dTTP/UTP pyrophosphatase</fullName>
        <shortName evidence="4">dTTPase/UTPase</shortName>
        <ecNumber evidence="4">3.6.1.9</ecNumber>
    </recommendedName>
    <alternativeName>
        <fullName evidence="4">Nucleoside triphosphate pyrophosphatase</fullName>
    </alternativeName>
    <alternativeName>
        <fullName evidence="4">Nucleotide pyrophosphatase</fullName>
        <shortName evidence="4">Nucleotide PPase</shortName>
    </alternativeName>
</protein>
<comment type="subcellular location">
    <subcellularLocation>
        <location evidence="4">Cytoplasm</location>
    </subcellularLocation>
</comment>
<comment type="catalytic activity">
    <reaction evidence="4">
        <text>dTTP + H2O = dTMP + diphosphate + H(+)</text>
        <dbReference type="Rhea" id="RHEA:28534"/>
        <dbReference type="ChEBI" id="CHEBI:15377"/>
        <dbReference type="ChEBI" id="CHEBI:15378"/>
        <dbReference type="ChEBI" id="CHEBI:33019"/>
        <dbReference type="ChEBI" id="CHEBI:37568"/>
        <dbReference type="ChEBI" id="CHEBI:63528"/>
        <dbReference type="EC" id="3.6.1.9"/>
    </reaction>
</comment>
<dbReference type="STRING" id="178356.SAMN05216269_11841"/>